<evidence type="ECO:0000313" key="4">
    <source>
        <dbReference type="Proteomes" id="UP001362899"/>
    </source>
</evidence>
<feature type="domain" description="RRM" evidence="2">
    <location>
        <begin position="97"/>
        <end position="175"/>
    </location>
</feature>
<dbReference type="GO" id="GO:0071011">
    <property type="term" value="C:precatalytic spliceosome"/>
    <property type="evidence" value="ECO:0007669"/>
    <property type="project" value="TreeGrafter"/>
</dbReference>
<organism evidence="3 4">
    <name type="scientific">Starmerella bacillaris</name>
    <name type="common">Yeast</name>
    <name type="synonym">Candida zemplinina</name>
    <dbReference type="NCBI Taxonomy" id="1247836"/>
    <lineage>
        <taxon>Eukaryota</taxon>
        <taxon>Fungi</taxon>
        <taxon>Dikarya</taxon>
        <taxon>Ascomycota</taxon>
        <taxon>Saccharomycotina</taxon>
        <taxon>Dipodascomycetes</taxon>
        <taxon>Dipodascales</taxon>
        <taxon>Trichomonascaceae</taxon>
        <taxon>Starmerella</taxon>
    </lineage>
</organism>
<reference evidence="3 4" key="1">
    <citation type="journal article" date="2023" name="Elife">
        <title>Identification of key yeast species and microbe-microbe interactions impacting larval growth of Drosophila in the wild.</title>
        <authorList>
            <person name="Mure A."/>
            <person name="Sugiura Y."/>
            <person name="Maeda R."/>
            <person name="Honda K."/>
            <person name="Sakurai N."/>
            <person name="Takahashi Y."/>
            <person name="Watada M."/>
            <person name="Katoh T."/>
            <person name="Gotoh A."/>
            <person name="Gotoh Y."/>
            <person name="Taniguchi I."/>
            <person name="Nakamura K."/>
            <person name="Hayashi T."/>
            <person name="Katayama T."/>
            <person name="Uemura T."/>
            <person name="Hattori Y."/>
        </authorList>
    </citation>
    <scope>NUCLEOTIDE SEQUENCE [LARGE SCALE GENOMIC DNA]</scope>
    <source>
        <strain evidence="3 4">SB-73</strain>
    </source>
</reference>
<comment type="caution">
    <text evidence="3">The sequence shown here is derived from an EMBL/GenBank/DDBJ whole genome shotgun (WGS) entry which is preliminary data.</text>
</comment>
<evidence type="ECO:0000259" key="2">
    <source>
        <dbReference type="PROSITE" id="PS50102"/>
    </source>
</evidence>
<dbReference type="SUPFAM" id="SSF54928">
    <property type="entry name" value="RNA-binding domain, RBD"/>
    <property type="match status" value="1"/>
</dbReference>
<dbReference type="AlphaFoldDB" id="A0AAV5RM33"/>
<dbReference type="InterPro" id="IPR035979">
    <property type="entry name" value="RBD_domain_sf"/>
</dbReference>
<dbReference type="EMBL" id="BTGC01000008">
    <property type="protein sequence ID" value="GMM52584.1"/>
    <property type="molecule type" value="Genomic_DNA"/>
</dbReference>
<gene>
    <name evidence="3" type="ORF">DASB73_035470</name>
</gene>
<keyword evidence="4" id="KW-1185">Reference proteome</keyword>
<keyword evidence="1" id="KW-0694">RNA-binding</keyword>
<dbReference type="Proteomes" id="UP001362899">
    <property type="component" value="Unassembled WGS sequence"/>
</dbReference>
<dbReference type="InterPro" id="IPR052084">
    <property type="entry name" value="SF3B4_spliceosome_assoc"/>
</dbReference>
<proteinExistence type="predicted"/>
<evidence type="ECO:0000256" key="1">
    <source>
        <dbReference type="PROSITE-ProRule" id="PRU00176"/>
    </source>
</evidence>
<dbReference type="InterPro" id="IPR012677">
    <property type="entry name" value="Nucleotide-bd_a/b_plait_sf"/>
</dbReference>
<accession>A0AAV5RM33</accession>
<dbReference type="PANTHER" id="PTHR48030:SF3">
    <property type="entry name" value="SPLICING FACTOR 3B SUBUNIT 4"/>
    <property type="match status" value="1"/>
</dbReference>
<dbReference type="GO" id="GO:0005730">
    <property type="term" value="C:nucleolus"/>
    <property type="evidence" value="ECO:0007669"/>
    <property type="project" value="TreeGrafter"/>
</dbReference>
<dbReference type="GO" id="GO:0003723">
    <property type="term" value="F:RNA binding"/>
    <property type="evidence" value="ECO:0007669"/>
    <property type="project" value="UniProtKB-UniRule"/>
</dbReference>
<dbReference type="Pfam" id="PF00076">
    <property type="entry name" value="RRM_1"/>
    <property type="match status" value="2"/>
</dbReference>
<protein>
    <submittedName>
        <fullName evidence="3">U2 snRNP complex subunit</fullName>
    </submittedName>
</protein>
<dbReference type="PROSITE" id="PS50102">
    <property type="entry name" value="RRM"/>
    <property type="match status" value="2"/>
</dbReference>
<dbReference type="Gene3D" id="3.30.70.330">
    <property type="match status" value="2"/>
</dbReference>
<sequence>MSIYLGNLAPEVDASLLRELVAQIAPPANVRLPRSKATNRPQGFAFVDFTDNEDAEYVYKVLSKIKLELFGRPLKTNWASKSINQTVAAEKRGTKEVRLFIGNLNSQLVRYDSLMQPLSRFGKVNNIDIPLDSNGVAKGYAFISIEPNQPIDKVVAELDGEYILGKRCKVQLDRSG</sequence>
<feature type="domain" description="RRM" evidence="2">
    <location>
        <begin position="1"/>
        <end position="81"/>
    </location>
</feature>
<evidence type="ECO:0000313" key="3">
    <source>
        <dbReference type="EMBL" id="GMM52584.1"/>
    </source>
</evidence>
<dbReference type="GO" id="GO:0048026">
    <property type="term" value="P:positive regulation of mRNA splicing, via spliceosome"/>
    <property type="evidence" value="ECO:0007669"/>
    <property type="project" value="TreeGrafter"/>
</dbReference>
<dbReference type="PANTHER" id="PTHR48030">
    <property type="entry name" value="SPLICING FACTOR 3B SUBUNIT 4"/>
    <property type="match status" value="1"/>
</dbReference>
<dbReference type="SMART" id="SM00360">
    <property type="entry name" value="RRM"/>
    <property type="match status" value="2"/>
</dbReference>
<dbReference type="InterPro" id="IPR000504">
    <property type="entry name" value="RRM_dom"/>
</dbReference>
<name>A0AAV5RM33_STABA</name>